<keyword evidence="2 7" id="KW-0732">Signal</keyword>
<dbReference type="EMBL" id="JAGRPV010000001">
    <property type="protein sequence ID" value="MDI4649325.1"/>
    <property type="molecule type" value="Genomic_DNA"/>
</dbReference>
<dbReference type="PANTHER" id="PTHR43649:SF33">
    <property type="entry name" value="POLYGALACTURONAN_RHAMNOGALACTURONAN-BINDING PROTEIN YTCQ"/>
    <property type="match status" value="1"/>
</dbReference>
<feature type="signal peptide" evidence="7">
    <location>
        <begin position="1"/>
        <end position="20"/>
    </location>
</feature>
<evidence type="ECO:0000256" key="7">
    <source>
        <dbReference type="SAM" id="SignalP"/>
    </source>
</evidence>
<protein>
    <submittedName>
        <fullName evidence="8">Extracellular solute-binding protein</fullName>
    </submittedName>
</protein>
<name>A0ABT6TRB3_9BACL</name>
<evidence type="ECO:0000256" key="1">
    <source>
        <dbReference type="ARBA" id="ARBA00022475"/>
    </source>
</evidence>
<gene>
    <name evidence="8" type="ORF">KB449_30600</name>
</gene>
<evidence type="ECO:0000313" key="8">
    <source>
        <dbReference type="EMBL" id="MDI4649325.1"/>
    </source>
</evidence>
<proteinExistence type="predicted"/>
<keyword evidence="4" id="KW-0564">Palmitate</keyword>
<keyword evidence="3" id="KW-0472">Membrane</keyword>
<keyword evidence="1" id="KW-1003">Cell membrane</keyword>
<evidence type="ECO:0000256" key="4">
    <source>
        <dbReference type="ARBA" id="ARBA00023139"/>
    </source>
</evidence>
<accession>A0ABT6TRB3</accession>
<evidence type="ECO:0000256" key="3">
    <source>
        <dbReference type="ARBA" id="ARBA00023136"/>
    </source>
</evidence>
<evidence type="ECO:0000256" key="6">
    <source>
        <dbReference type="SAM" id="MobiDB-lite"/>
    </source>
</evidence>
<dbReference type="InterPro" id="IPR050490">
    <property type="entry name" value="Bact_solute-bd_prot1"/>
</dbReference>
<dbReference type="RefSeq" id="WP_282911979.1">
    <property type="nucleotide sequence ID" value="NZ_JAGRPV010000001.1"/>
</dbReference>
<keyword evidence="5" id="KW-0449">Lipoprotein</keyword>
<sequence>MKKKPVSLTALALAATTLLAACGNDTSNNAASSSAASSAPASGSSGASASAPASGEKVKLSIWHNFSGDDLRAQAVRAQIDKFKAAHPEVELDAQAIPPDGYRQRLKTVAAAGEMPDVFFTQSGTSIQEFYDGGLIQPITPLLDKYPEWKNNFMEGALDRLSFDGQVYATPLSGSATSLFFYNKSLFDKYQVKVPTTWDELMTAIKTFNDNKITPISLGNKAAWLAQSSILSSLADRVTGTDWFLKAASQDGASFTDPEFVQALQLFKDLSQAKAFQTGANSLDNTQMEQYFVEGKAAMMIDGSWALTNMAATGTPEQLNQVEVTVLPSVPGGKGDPNAISGGSGGGMALSKTVTGAKLDAALELIYAIGGPEGMQAIVNSNSVVNYKVEPDQAVVTPLFYKAFTLFKSVKLTPVYDAYLTSAAADVINNGLQDLLLTGKPEAVAKKLQDAQAQALGK</sequence>
<dbReference type="InterPro" id="IPR006059">
    <property type="entry name" value="SBP"/>
</dbReference>
<feature type="chain" id="PRO_5046390579" evidence="7">
    <location>
        <begin position="21"/>
        <end position="458"/>
    </location>
</feature>
<dbReference type="PROSITE" id="PS51257">
    <property type="entry name" value="PROKAR_LIPOPROTEIN"/>
    <property type="match status" value="1"/>
</dbReference>
<dbReference type="PANTHER" id="PTHR43649">
    <property type="entry name" value="ARABINOSE-BINDING PROTEIN-RELATED"/>
    <property type="match status" value="1"/>
</dbReference>
<reference evidence="8" key="1">
    <citation type="submission" date="2023-04" db="EMBL/GenBank/DDBJ databases">
        <title>Comparative genomic analysis of Cohnella hashimotonis sp. nov., isolated from the International Space Station.</title>
        <authorList>
            <person name="Venkateswaran K."/>
            <person name="Simpson A."/>
        </authorList>
    </citation>
    <scope>NUCLEOTIDE SEQUENCE</scope>
    <source>
        <strain evidence="8">F6_2S_P_1</strain>
    </source>
</reference>
<dbReference type="SUPFAM" id="SSF53850">
    <property type="entry name" value="Periplasmic binding protein-like II"/>
    <property type="match status" value="1"/>
</dbReference>
<dbReference type="Proteomes" id="UP001161691">
    <property type="component" value="Unassembled WGS sequence"/>
</dbReference>
<feature type="region of interest" description="Disordered" evidence="6">
    <location>
        <begin position="29"/>
        <end position="52"/>
    </location>
</feature>
<dbReference type="Pfam" id="PF01547">
    <property type="entry name" value="SBP_bac_1"/>
    <property type="match status" value="1"/>
</dbReference>
<dbReference type="Gene3D" id="3.40.190.10">
    <property type="entry name" value="Periplasmic binding protein-like II"/>
    <property type="match status" value="2"/>
</dbReference>
<evidence type="ECO:0000313" key="9">
    <source>
        <dbReference type="Proteomes" id="UP001161691"/>
    </source>
</evidence>
<organism evidence="8 9">
    <name type="scientific">Cohnella hashimotonis</name>
    <dbReference type="NCBI Taxonomy" id="2826895"/>
    <lineage>
        <taxon>Bacteria</taxon>
        <taxon>Bacillati</taxon>
        <taxon>Bacillota</taxon>
        <taxon>Bacilli</taxon>
        <taxon>Bacillales</taxon>
        <taxon>Paenibacillaceae</taxon>
        <taxon>Cohnella</taxon>
    </lineage>
</organism>
<keyword evidence="9" id="KW-1185">Reference proteome</keyword>
<evidence type="ECO:0000256" key="2">
    <source>
        <dbReference type="ARBA" id="ARBA00022729"/>
    </source>
</evidence>
<evidence type="ECO:0000256" key="5">
    <source>
        <dbReference type="ARBA" id="ARBA00023288"/>
    </source>
</evidence>
<comment type="caution">
    <text evidence="8">The sequence shown here is derived from an EMBL/GenBank/DDBJ whole genome shotgun (WGS) entry which is preliminary data.</text>
</comment>